<dbReference type="RefSeq" id="WP_303546041.1">
    <property type="nucleotide sequence ID" value="NZ_JAUOTP010000010.1"/>
</dbReference>
<dbReference type="Proteomes" id="UP001169764">
    <property type="component" value="Unassembled WGS sequence"/>
</dbReference>
<evidence type="ECO:0000256" key="3">
    <source>
        <dbReference type="SAM" id="SignalP"/>
    </source>
</evidence>
<sequence length="934" mass="97755">MRFFLLPAVLLAATAMSPVTAAPVAVPPLAFTARTLPNGLRVYAMPDKTGTTVSVQIWYDVGSKDDPRGRSGFAHLFEHLMFKATRNMPSEMLDRLTEDVGGANNASTDDDYTEYHETAPANHLERLIWAEGERLGGLVIDQPTFAAERLVVEEELRSGLARPYGQLFGHDLPTANYRVHPYARPGIGSIADLDSASVEDVRAFHATYYRPDNAVLVVSGNFDPAKLNQWVDRYLGVIKRPDRPIPRVAVAEPARTAPARFTVTAANTPLPAVTLSWLLPPSSDADHAAANMIDGLLSGGESSRLYQSLVYRDRVASEADVETDFKKGPGLFTAYAIVAGGKNADMVEAGLRREIALLRDRPVSAAELDRVKNLVVTSALRERETAEGRASLVAEGVIIEGDPNAADRRLAAIQAVTAADVQRVARRLLPDDRAVAIRYGAPAKGATDRDPIALASGVVTAPLATPANVPIVTALGATERAAPPAPGAAVSPAVPVASEQKLANGLRIVVLERHDLPIVTALLVSPHGSAEDPEARLGRAELVADLMTKGTPTRSATQFADAIESLGASISADASRDAATVSMTARSDRLQPAMAILADAARNPVFAADELDRARSEALDDLTVAMKRPATLASLVATRAAFGAAPYGKPEAGTPKTLAALTRADMTAGYRAIWSPASATLVLAGDVTPAAGRALAQSLFGDWTAPTMPAASLASAALPKPRAILLDMPGVPQAAVTLVRPTLTRTDRAYYPLLVANAVLGGGYSSRLNLEVRIRRGLAYGAGSRLAAGRMPGPFAASTQTKNASVPEVIGLMRDEMTRLGREEVPQAELAARKATLIGGFGEGIETTDGLAGAAAGLIAEDVPLAEMGLYAGRIEAVTPAALRAAAAAHLDPAAASLAVVGDAKTFAAGLAAKGILMERIAADTVDPGSVGLK</sequence>
<feature type="chain" id="PRO_5045133976" evidence="3">
    <location>
        <begin position="22"/>
        <end position="934"/>
    </location>
</feature>
<dbReference type="InterPro" id="IPR011765">
    <property type="entry name" value="Pept_M16_N"/>
</dbReference>
<dbReference type="Pfam" id="PF05193">
    <property type="entry name" value="Peptidase_M16_C"/>
    <property type="match status" value="2"/>
</dbReference>
<keyword evidence="2" id="KW-0378">Hydrolase</keyword>
<evidence type="ECO:0000259" key="5">
    <source>
        <dbReference type="Pfam" id="PF05193"/>
    </source>
</evidence>
<dbReference type="InterPro" id="IPR007863">
    <property type="entry name" value="Peptidase_M16_C"/>
</dbReference>
<dbReference type="InterPro" id="IPR011249">
    <property type="entry name" value="Metalloenz_LuxS/M16"/>
</dbReference>
<feature type="domain" description="Peptidase M16 C-terminal" evidence="5">
    <location>
        <begin position="196"/>
        <end position="373"/>
    </location>
</feature>
<feature type="domain" description="Peptidase M16 N-terminal" evidence="4">
    <location>
        <begin position="511"/>
        <end position="650"/>
    </location>
</feature>
<keyword evidence="2" id="KW-0482">Metalloprotease</keyword>
<keyword evidence="2" id="KW-0645">Protease</keyword>
<evidence type="ECO:0000259" key="4">
    <source>
        <dbReference type="Pfam" id="PF00675"/>
    </source>
</evidence>
<dbReference type="SUPFAM" id="SSF63411">
    <property type="entry name" value="LuxS/MPP-like metallohydrolase"/>
    <property type="match status" value="4"/>
</dbReference>
<dbReference type="Gene3D" id="3.30.830.10">
    <property type="entry name" value="Metalloenzyme, LuxS/M16 peptidase-like"/>
    <property type="match status" value="4"/>
</dbReference>
<dbReference type="PANTHER" id="PTHR11851">
    <property type="entry name" value="METALLOPROTEASE"/>
    <property type="match status" value="1"/>
</dbReference>
<dbReference type="InterPro" id="IPR050361">
    <property type="entry name" value="MPP/UQCRC_Complex"/>
</dbReference>
<evidence type="ECO:0000256" key="2">
    <source>
        <dbReference type="ARBA" id="ARBA00023049"/>
    </source>
</evidence>
<comment type="caution">
    <text evidence="6">The sequence shown here is derived from an EMBL/GenBank/DDBJ whole genome shotgun (WGS) entry which is preliminary data.</text>
</comment>
<evidence type="ECO:0000256" key="1">
    <source>
        <dbReference type="ARBA" id="ARBA00007261"/>
    </source>
</evidence>
<organism evidence="6 7">
    <name type="scientific">Sphingomonas natans</name>
    <dbReference type="NCBI Taxonomy" id="3063330"/>
    <lineage>
        <taxon>Bacteria</taxon>
        <taxon>Pseudomonadati</taxon>
        <taxon>Pseudomonadota</taxon>
        <taxon>Alphaproteobacteria</taxon>
        <taxon>Sphingomonadales</taxon>
        <taxon>Sphingomonadaceae</taxon>
        <taxon>Sphingomonas</taxon>
    </lineage>
</organism>
<feature type="signal peptide" evidence="3">
    <location>
        <begin position="1"/>
        <end position="21"/>
    </location>
</feature>
<dbReference type="PANTHER" id="PTHR11851:SF49">
    <property type="entry name" value="MITOCHONDRIAL-PROCESSING PEPTIDASE SUBUNIT ALPHA"/>
    <property type="match status" value="1"/>
</dbReference>
<protein>
    <submittedName>
        <fullName evidence="6">Pitrilysin family protein</fullName>
    </submittedName>
</protein>
<feature type="domain" description="Peptidase M16 N-terminal" evidence="4">
    <location>
        <begin position="46"/>
        <end position="183"/>
    </location>
</feature>
<evidence type="ECO:0000313" key="7">
    <source>
        <dbReference type="Proteomes" id="UP001169764"/>
    </source>
</evidence>
<name>A0ABT8YFJ4_9SPHN</name>
<proteinExistence type="inferred from homology"/>
<evidence type="ECO:0000313" key="6">
    <source>
        <dbReference type="EMBL" id="MDO6416475.1"/>
    </source>
</evidence>
<accession>A0ABT8YFJ4</accession>
<reference evidence="6" key="1">
    <citation type="submission" date="2023-07" db="EMBL/GenBank/DDBJ databases">
        <authorList>
            <person name="Kim M."/>
        </authorList>
    </citation>
    <scope>NUCLEOTIDE SEQUENCE</scope>
    <source>
        <strain evidence="6">BIUV-7</strain>
    </source>
</reference>
<dbReference type="Pfam" id="PF00675">
    <property type="entry name" value="Peptidase_M16"/>
    <property type="match status" value="2"/>
</dbReference>
<keyword evidence="7" id="KW-1185">Reference proteome</keyword>
<gene>
    <name evidence="6" type="ORF">Q4F19_18980</name>
</gene>
<feature type="domain" description="Peptidase M16 C-terminal" evidence="5">
    <location>
        <begin position="661"/>
        <end position="837"/>
    </location>
</feature>
<keyword evidence="3" id="KW-0732">Signal</keyword>
<comment type="similarity">
    <text evidence="1">Belongs to the peptidase M16 family.</text>
</comment>
<dbReference type="EMBL" id="JAUOTP010000010">
    <property type="protein sequence ID" value="MDO6416475.1"/>
    <property type="molecule type" value="Genomic_DNA"/>
</dbReference>